<gene>
    <name evidence="3" type="ORF">K8V23_03675</name>
</gene>
<feature type="domain" description="MmeI-like N-terminal" evidence="2">
    <location>
        <begin position="7"/>
        <end position="91"/>
    </location>
</feature>
<comment type="caution">
    <text evidence="3">The sequence shown here is derived from an EMBL/GenBank/DDBJ whole genome shotgun (WGS) entry which is preliminary data.</text>
</comment>
<protein>
    <recommendedName>
        <fullName evidence="2">MmeI-like N-terminal domain-containing protein</fullName>
    </recommendedName>
</protein>
<dbReference type="Pfam" id="PF20464">
    <property type="entry name" value="MmeI_N"/>
    <property type="match status" value="1"/>
</dbReference>
<dbReference type="AlphaFoldDB" id="A0A921FHP2"/>
<reference evidence="3" key="1">
    <citation type="journal article" date="2021" name="PeerJ">
        <title>Extensive microbial diversity within the chicken gut microbiome revealed by metagenomics and culture.</title>
        <authorList>
            <person name="Gilroy R."/>
            <person name="Ravi A."/>
            <person name="Getino M."/>
            <person name="Pursley I."/>
            <person name="Horton D.L."/>
            <person name="Alikhan N.F."/>
            <person name="Baker D."/>
            <person name="Gharbi K."/>
            <person name="Hall N."/>
            <person name="Watson M."/>
            <person name="Adriaenssens E.M."/>
            <person name="Foster-Nyarko E."/>
            <person name="Jarju S."/>
            <person name="Secka A."/>
            <person name="Antonio M."/>
            <person name="Oren A."/>
            <person name="Chaudhuri R.R."/>
            <person name="La Ragione R."/>
            <person name="Hildebrand F."/>
            <person name="Pallen M.J."/>
        </authorList>
    </citation>
    <scope>NUCLEOTIDE SEQUENCE</scope>
    <source>
        <strain evidence="3">CHK194-22301</strain>
    </source>
</reference>
<reference evidence="3" key="2">
    <citation type="submission" date="2021-09" db="EMBL/GenBank/DDBJ databases">
        <authorList>
            <person name="Gilroy R."/>
        </authorList>
    </citation>
    <scope>NUCLEOTIDE SEQUENCE</scope>
    <source>
        <strain evidence="3">CHK194-22301</strain>
    </source>
</reference>
<feature type="compositionally biased region" description="Polar residues" evidence="1">
    <location>
        <begin position="1"/>
        <end position="19"/>
    </location>
</feature>
<evidence type="ECO:0000313" key="4">
    <source>
        <dbReference type="Proteomes" id="UP000784793"/>
    </source>
</evidence>
<feature type="region of interest" description="Disordered" evidence="1">
    <location>
        <begin position="1"/>
        <end position="24"/>
    </location>
</feature>
<evidence type="ECO:0000259" key="2">
    <source>
        <dbReference type="Pfam" id="PF20464"/>
    </source>
</evidence>
<dbReference type="Proteomes" id="UP000784793">
    <property type="component" value="Unassembled WGS sequence"/>
</dbReference>
<accession>A0A921FHP2</accession>
<evidence type="ECO:0000313" key="3">
    <source>
        <dbReference type="EMBL" id="HJF09887.1"/>
    </source>
</evidence>
<dbReference type="InterPro" id="IPR046817">
    <property type="entry name" value="MmeI_N"/>
</dbReference>
<dbReference type="EMBL" id="DYXB01000059">
    <property type="protein sequence ID" value="HJF09887.1"/>
    <property type="molecule type" value="Genomic_DNA"/>
</dbReference>
<name>A0A921FHP2_9LACO</name>
<organism evidence="3 4">
    <name type="scientific">Lactobacillus crispatus</name>
    <dbReference type="NCBI Taxonomy" id="47770"/>
    <lineage>
        <taxon>Bacteria</taxon>
        <taxon>Bacillati</taxon>
        <taxon>Bacillota</taxon>
        <taxon>Bacilli</taxon>
        <taxon>Lactobacillales</taxon>
        <taxon>Lactobacillaceae</taxon>
        <taxon>Lactobacillus</taxon>
    </lineage>
</organism>
<proteinExistence type="predicted"/>
<evidence type="ECO:0000256" key="1">
    <source>
        <dbReference type="SAM" id="MobiDB-lite"/>
    </source>
</evidence>
<sequence>MATRQQSAREFVKTWSSPNKGREDADRQTFWNDLLQRVYGINDYYNYITYEKDVQVKAGGKVTTRRIDGYIPSTKVMIEMKGKKVKDLTKPLKQSGGGWRPHAF</sequence>